<dbReference type="Proteomes" id="UP000472971">
    <property type="component" value="Unassembled WGS sequence"/>
</dbReference>
<dbReference type="Proteomes" id="UP000570010">
    <property type="component" value="Unassembled WGS sequence"/>
</dbReference>
<dbReference type="RefSeq" id="WP_163242765.1">
    <property type="nucleotide sequence ID" value="NZ_CP082780.1"/>
</dbReference>
<evidence type="ECO:0000313" key="4">
    <source>
        <dbReference type="Proteomes" id="UP000472971"/>
    </source>
</evidence>
<evidence type="ECO:0000313" key="5">
    <source>
        <dbReference type="Proteomes" id="UP000570010"/>
    </source>
</evidence>
<evidence type="ECO:0000256" key="1">
    <source>
        <dbReference type="SAM" id="MobiDB-lite"/>
    </source>
</evidence>
<proteinExistence type="predicted"/>
<reference evidence="2 5" key="2">
    <citation type="submission" date="2020-07" db="EMBL/GenBank/DDBJ databases">
        <authorList>
            <person name="Feng H."/>
        </authorList>
    </citation>
    <scope>NUCLEOTIDE SEQUENCE [LARGE SCALE GENOMIC DNA]</scope>
    <source>
        <strain evidence="5">s-12</strain>
        <strain evidence="2">S-12</strain>
    </source>
</reference>
<evidence type="ECO:0000313" key="3">
    <source>
        <dbReference type="EMBL" id="NEY82359.1"/>
    </source>
</evidence>
<protein>
    <submittedName>
        <fullName evidence="3">Uncharacterized protein</fullName>
    </submittedName>
</protein>
<keyword evidence="4" id="KW-1185">Reference proteome</keyword>
<organism evidence="3 4">
    <name type="scientific">Bacillus aquiflavi</name>
    <dbReference type="NCBI Taxonomy" id="2672567"/>
    <lineage>
        <taxon>Bacteria</taxon>
        <taxon>Bacillati</taxon>
        <taxon>Bacillota</taxon>
        <taxon>Bacilli</taxon>
        <taxon>Bacillales</taxon>
        <taxon>Bacillaceae</taxon>
        <taxon>Bacillus</taxon>
    </lineage>
</organism>
<accession>A0A6B3VWB3</accession>
<dbReference type="EMBL" id="JACEIO010000033">
    <property type="protein sequence ID" value="MBA4538060.1"/>
    <property type="molecule type" value="Genomic_DNA"/>
</dbReference>
<reference evidence="3 4" key="1">
    <citation type="submission" date="2020-02" db="EMBL/GenBank/DDBJ databases">
        <title>Bacillus aquiflavi sp. nov., isolated from yellow water of strong flavor Chinese baijiu in Yibin region of China.</title>
        <authorList>
            <person name="Xie J."/>
        </authorList>
    </citation>
    <scope>NUCLEOTIDE SEQUENCE [LARGE SCALE GENOMIC DNA]</scope>
    <source>
        <strain evidence="3 4">3H-10</strain>
    </source>
</reference>
<evidence type="ECO:0000313" key="2">
    <source>
        <dbReference type="EMBL" id="MBA4538060.1"/>
    </source>
</evidence>
<comment type="caution">
    <text evidence="3">The sequence shown here is derived from an EMBL/GenBank/DDBJ whole genome shotgun (WGS) entry which is preliminary data.</text>
</comment>
<gene>
    <name evidence="3" type="ORF">G4D64_12795</name>
    <name evidence="2" type="ORF">H1Z61_13185</name>
</gene>
<dbReference type="EMBL" id="JAAIWN010000032">
    <property type="protein sequence ID" value="NEY82359.1"/>
    <property type="molecule type" value="Genomic_DNA"/>
</dbReference>
<sequence>MWHENPLFDNKTMKNEVAPKSSEGGASIQVSSCTVCQNVCNAIQGMGCGLAGTVACMVACAPIGSVACPFICAALWGLKCWGDNILLCGPSCKSLGFCW</sequence>
<dbReference type="AlphaFoldDB" id="A0A6B3VWB3"/>
<name>A0A6B3VWB3_9BACI</name>
<feature type="region of interest" description="Disordered" evidence="1">
    <location>
        <begin position="1"/>
        <end position="24"/>
    </location>
</feature>